<protein>
    <submittedName>
        <fullName evidence="7">Radical SAM domain protein</fullName>
    </submittedName>
</protein>
<feature type="domain" description="Radical SAM core" evidence="6">
    <location>
        <begin position="221"/>
        <end position="452"/>
    </location>
</feature>
<keyword evidence="4" id="KW-0408">Iron</keyword>
<keyword evidence="2" id="KW-0949">S-adenosyl-L-methionine</keyword>
<dbReference type="HOGENOM" id="CLU_556257_0_0_6"/>
<evidence type="ECO:0000313" key="8">
    <source>
        <dbReference type="Proteomes" id="UP000009080"/>
    </source>
</evidence>
<dbReference type="InterPro" id="IPR051198">
    <property type="entry name" value="BchE-like"/>
</dbReference>
<dbReference type="InterPro" id="IPR007197">
    <property type="entry name" value="rSAM"/>
</dbReference>
<proteinExistence type="predicted"/>
<dbReference type="Gene3D" id="3.80.30.20">
    <property type="entry name" value="tm_1862 like domain"/>
    <property type="match status" value="1"/>
</dbReference>
<dbReference type="Pfam" id="PF04055">
    <property type="entry name" value="Radical_SAM"/>
    <property type="match status" value="1"/>
</dbReference>
<reference evidence="7 8" key="1">
    <citation type="journal article" date="2009" name="PLoS ONE">
        <title>The complete genome of Teredinibacter turnerae T7901: an intracellular endosymbiont of marine wood-boring bivalves (shipworms).</title>
        <authorList>
            <person name="Yang J.C."/>
            <person name="Madupu R."/>
            <person name="Durkin A.S."/>
            <person name="Ekborg N.A."/>
            <person name="Pedamallu C.S."/>
            <person name="Hostetler J.B."/>
            <person name="Radune D."/>
            <person name="Toms B.S."/>
            <person name="Henrissat B."/>
            <person name="Coutinho P.M."/>
            <person name="Schwarz S."/>
            <person name="Field L."/>
            <person name="Trindade-Silva A.E."/>
            <person name="Soares C.A.G."/>
            <person name="Elshahawi S."/>
            <person name="Hanora A."/>
            <person name="Schmidt E.W."/>
            <person name="Haygood M.G."/>
            <person name="Posfai J."/>
            <person name="Benner J."/>
            <person name="Madinger C."/>
            <person name="Nove J."/>
            <person name="Anton B."/>
            <person name="Chaudhary K."/>
            <person name="Foster J."/>
            <person name="Holman A."/>
            <person name="Kumar S."/>
            <person name="Lessard P.A."/>
            <person name="Luyten Y.A."/>
            <person name="Slatko B."/>
            <person name="Wood N."/>
            <person name="Wu B."/>
            <person name="Teplitski M."/>
            <person name="Mougous J.D."/>
            <person name="Ward N."/>
            <person name="Eisen J.A."/>
            <person name="Badger J.H."/>
            <person name="Distel D.L."/>
        </authorList>
    </citation>
    <scope>NUCLEOTIDE SEQUENCE [LARGE SCALE GENOMIC DNA]</scope>
    <source>
        <strain evidence="8">ATCC 39867 / T7901</strain>
    </source>
</reference>
<dbReference type="Gene3D" id="3.40.50.280">
    <property type="entry name" value="Cobalamin-binding domain"/>
    <property type="match status" value="1"/>
</dbReference>
<evidence type="ECO:0000256" key="2">
    <source>
        <dbReference type="ARBA" id="ARBA00022691"/>
    </source>
</evidence>
<dbReference type="STRING" id="377629.TERTU_0652"/>
<dbReference type="EMBL" id="CP001614">
    <property type="protein sequence ID" value="ACR12540.1"/>
    <property type="molecule type" value="Genomic_DNA"/>
</dbReference>
<evidence type="ECO:0000256" key="4">
    <source>
        <dbReference type="ARBA" id="ARBA00023004"/>
    </source>
</evidence>
<gene>
    <name evidence="7" type="ordered locus">TERTU_0652</name>
</gene>
<dbReference type="GO" id="GO:0051536">
    <property type="term" value="F:iron-sulfur cluster binding"/>
    <property type="evidence" value="ECO:0007669"/>
    <property type="project" value="UniProtKB-KW"/>
</dbReference>
<dbReference type="SMART" id="SM00729">
    <property type="entry name" value="Elp3"/>
    <property type="match status" value="1"/>
</dbReference>
<dbReference type="SFLD" id="SFLDG01082">
    <property type="entry name" value="B12-binding_domain_containing"/>
    <property type="match status" value="1"/>
</dbReference>
<evidence type="ECO:0000259" key="6">
    <source>
        <dbReference type="PROSITE" id="PS51918"/>
    </source>
</evidence>
<keyword evidence="3" id="KW-0479">Metal-binding</keyword>
<dbReference type="Proteomes" id="UP000009080">
    <property type="component" value="Chromosome"/>
</dbReference>
<dbReference type="eggNOG" id="COG1032">
    <property type="taxonomic scope" value="Bacteria"/>
</dbReference>
<dbReference type="OrthoDB" id="9801424at2"/>
<dbReference type="AlphaFoldDB" id="C5BNS4"/>
<evidence type="ECO:0000256" key="3">
    <source>
        <dbReference type="ARBA" id="ARBA00022723"/>
    </source>
</evidence>
<keyword evidence="8" id="KW-1185">Reference proteome</keyword>
<evidence type="ECO:0000313" key="7">
    <source>
        <dbReference type="EMBL" id="ACR12540.1"/>
    </source>
</evidence>
<dbReference type="PROSITE" id="PS51918">
    <property type="entry name" value="RADICAL_SAM"/>
    <property type="match status" value="1"/>
</dbReference>
<dbReference type="GO" id="GO:0046872">
    <property type="term" value="F:metal ion binding"/>
    <property type="evidence" value="ECO:0007669"/>
    <property type="project" value="UniProtKB-KW"/>
</dbReference>
<evidence type="ECO:0000256" key="5">
    <source>
        <dbReference type="ARBA" id="ARBA00023014"/>
    </source>
</evidence>
<name>C5BNS4_TERTT</name>
<organism evidence="7 8">
    <name type="scientific">Teredinibacter turnerae (strain ATCC 39867 / T7901)</name>
    <dbReference type="NCBI Taxonomy" id="377629"/>
    <lineage>
        <taxon>Bacteria</taxon>
        <taxon>Pseudomonadati</taxon>
        <taxon>Pseudomonadota</taxon>
        <taxon>Gammaproteobacteria</taxon>
        <taxon>Cellvibrionales</taxon>
        <taxon>Cellvibrionaceae</taxon>
        <taxon>Teredinibacter</taxon>
    </lineage>
</organism>
<dbReference type="CDD" id="cd01335">
    <property type="entry name" value="Radical_SAM"/>
    <property type="match status" value="1"/>
</dbReference>
<dbReference type="GO" id="GO:0003824">
    <property type="term" value="F:catalytic activity"/>
    <property type="evidence" value="ECO:0007669"/>
    <property type="project" value="InterPro"/>
</dbReference>
<dbReference type="SUPFAM" id="SSF102114">
    <property type="entry name" value="Radical SAM enzymes"/>
    <property type="match status" value="1"/>
</dbReference>
<keyword evidence="5" id="KW-0411">Iron-sulfur</keyword>
<dbReference type="PANTHER" id="PTHR43409">
    <property type="entry name" value="ANAEROBIC MAGNESIUM-PROTOPORPHYRIN IX MONOMETHYL ESTER CYCLASE-RELATED"/>
    <property type="match status" value="1"/>
</dbReference>
<dbReference type="RefSeq" id="WP_015818652.1">
    <property type="nucleotide sequence ID" value="NC_012997.1"/>
</dbReference>
<accession>C5BNS4</accession>
<dbReference type="SFLD" id="SFLDS00029">
    <property type="entry name" value="Radical_SAM"/>
    <property type="match status" value="1"/>
</dbReference>
<dbReference type="InterPro" id="IPR058240">
    <property type="entry name" value="rSAM_sf"/>
</dbReference>
<comment type="cofactor">
    <cofactor evidence="1">
        <name>[4Fe-4S] cluster</name>
        <dbReference type="ChEBI" id="CHEBI:49883"/>
    </cofactor>
</comment>
<dbReference type="InterPro" id="IPR006638">
    <property type="entry name" value="Elp3/MiaA/NifB-like_rSAM"/>
</dbReference>
<dbReference type="InterPro" id="IPR023404">
    <property type="entry name" value="rSAM_horseshoe"/>
</dbReference>
<dbReference type="KEGG" id="ttu:TERTU_0652"/>
<sequence length="488" mass="53552">MKALIVDLNNFSRYPTLSVGYLSAILKAADIEVETLSPLFFGVHGFPRRTREPAGLHMLKIANHIGATSSNPLIGKLHTFAKRLGGGTPVDDTAVIVDSFNKMLKSDIDVVLVSAYTMYFSATKKIAEICAQRNTPLLVGGNMFVVPDIARTWADIPGVTAVFAGEPEKILVQLVSDISAGKSVAGCPGITTHDSIAPPAPPLQNLDDVPFPDFSAFPWECYPNRIVPIMTGRGCEWARCTFCSDVLTSAGRQYRSRSLANVLAEIRYQREKHNVDLFVFLDLKLNSDVELWRGLAREIPRIAPGIKWTASVHVDSRKDNGLSREDLQAAADAGLARITCGLESGSQAILNSMKKGVKLDRLSQFIRDAHAANLSVRLTSIIGDPEEEARDIDETTQFLNSHANEVERVVVNRFALAPNTPATNQLAATETDFISLLDLDKTSSLIPHTNKRFGEFRHIKAVYRLLRIANQINRKPLIAHAAPFEGAF</sequence>
<evidence type="ECO:0000256" key="1">
    <source>
        <dbReference type="ARBA" id="ARBA00001966"/>
    </source>
</evidence>